<dbReference type="PROSITE" id="PS50009">
    <property type="entry name" value="RASGEF_CAT"/>
    <property type="match status" value="1"/>
</dbReference>
<dbReference type="Proteomes" id="UP000001064">
    <property type="component" value="Unassembled WGS sequence"/>
</dbReference>
<feature type="compositionally biased region" description="Basic and acidic residues" evidence="3">
    <location>
        <begin position="1331"/>
        <end position="1344"/>
    </location>
</feature>
<name>F0ZVK5_DICPU</name>
<evidence type="ECO:0000256" key="2">
    <source>
        <dbReference type="PROSITE-ProRule" id="PRU00168"/>
    </source>
</evidence>
<dbReference type="GO" id="GO:0005085">
    <property type="term" value="F:guanyl-nucleotide exchange factor activity"/>
    <property type="evidence" value="ECO:0000318"/>
    <property type="project" value="GO_Central"/>
</dbReference>
<dbReference type="InterPro" id="IPR056651">
    <property type="entry name" value="GlfB-like_C"/>
</dbReference>
<feature type="domain" description="N-terminal Ras-GEF" evidence="5">
    <location>
        <begin position="754"/>
        <end position="884"/>
    </location>
</feature>
<feature type="region of interest" description="Disordered" evidence="3">
    <location>
        <begin position="116"/>
        <end position="163"/>
    </location>
</feature>
<dbReference type="GO" id="GO:1905511">
    <property type="term" value="P:positive regulation of myosin II filament assembly"/>
    <property type="evidence" value="ECO:0007669"/>
    <property type="project" value="EnsemblProtists"/>
</dbReference>
<dbReference type="GO" id="GO:0005886">
    <property type="term" value="C:plasma membrane"/>
    <property type="evidence" value="ECO:0000318"/>
    <property type="project" value="GO_Central"/>
</dbReference>
<feature type="region of interest" description="Disordered" evidence="3">
    <location>
        <begin position="235"/>
        <end position="532"/>
    </location>
</feature>
<dbReference type="GO" id="GO:0046580">
    <property type="term" value="P:negative regulation of Ras protein signal transduction"/>
    <property type="evidence" value="ECO:0007669"/>
    <property type="project" value="EnsemblProtists"/>
</dbReference>
<dbReference type="OMA" id="KLWVDYC"/>
<dbReference type="Gene3D" id="1.10.840.10">
    <property type="entry name" value="Ras guanine-nucleotide exchange factors catalytic domain"/>
    <property type="match status" value="1"/>
</dbReference>
<feature type="non-terminal residue" evidence="7">
    <location>
        <position position="1433"/>
    </location>
</feature>
<dbReference type="InterPro" id="IPR008937">
    <property type="entry name" value="Ras-like_GEF"/>
</dbReference>
<dbReference type="Pfam" id="PF24929">
    <property type="entry name" value="GlfB_C"/>
    <property type="match status" value="2"/>
</dbReference>
<feature type="compositionally biased region" description="Low complexity" evidence="3">
    <location>
        <begin position="356"/>
        <end position="389"/>
    </location>
</feature>
<dbReference type="RefSeq" id="XP_003291445.1">
    <property type="nucleotide sequence ID" value="XM_003291397.1"/>
</dbReference>
<dbReference type="EMBL" id="GL871216">
    <property type="protein sequence ID" value="EGC32027.1"/>
    <property type="molecule type" value="Genomic_DNA"/>
</dbReference>
<feature type="compositionally biased region" description="Basic and acidic residues" evidence="3">
    <location>
        <begin position="486"/>
        <end position="518"/>
    </location>
</feature>
<evidence type="ECO:0008006" key="9">
    <source>
        <dbReference type="Google" id="ProtNLM"/>
    </source>
</evidence>
<dbReference type="Gene3D" id="1.20.870.10">
    <property type="entry name" value="Son of sevenless (SoS) protein Chain: S domain 1"/>
    <property type="match status" value="1"/>
</dbReference>
<feature type="compositionally biased region" description="Low complexity" evidence="3">
    <location>
        <begin position="419"/>
        <end position="435"/>
    </location>
</feature>
<dbReference type="PROSITE" id="PS50238">
    <property type="entry name" value="RHOGAP"/>
    <property type="match status" value="1"/>
</dbReference>
<dbReference type="Pfam" id="PF00618">
    <property type="entry name" value="RasGEF_N"/>
    <property type="match status" value="1"/>
</dbReference>
<dbReference type="SMART" id="SM00147">
    <property type="entry name" value="RasGEF"/>
    <property type="match status" value="1"/>
</dbReference>
<dbReference type="STRING" id="5786.F0ZVK5"/>
<dbReference type="InterPro" id="IPR001895">
    <property type="entry name" value="RASGEF_cat_dom"/>
</dbReference>
<dbReference type="GO" id="GO:0051015">
    <property type="term" value="F:actin filament binding"/>
    <property type="evidence" value="ECO:0007669"/>
    <property type="project" value="EnsemblProtists"/>
</dbReference>
<dbReference type="PROSITE" id="PS50212">
    <property type="entry name" value="RASGEF_NTER"/>
    <property type="match status" value="1"/>
</dbReference>
<keyword evidence="1 2" id="KW-0344">Guanine-nucleotide releasing factor</keyword>
<dbReference type="SMART" id="SM00324">
    <property type="entry name" value="RhoGAP"/>
    <property type="match status" value="1"/>
</dbReference>
<evidence type="ECO:0000259" key="5">
    <source>
        <dbReference type="PROSITE" id="PS50212"/>
    </source>
</evidence>
<dbReference type="InterPro" id="IPR000198">
    <property type="entry name" value="RhoGAP_dom"/>
</dbReference>
<dbReference type="OrthoDB" id="26687at2759"/>
<dbReference type="InterPro" id="IPR036964">
    <property type="entry name" value="RASGEF_cat_dom_sf"/>
</dbReference>
<dbReference type="GO" id="GO:1904269">
    <property type="term" value="C:cell leading edge cell cortex"/>
    <property type="evidence" value="ECO:0007669"/>
    <property type="project" value="EnsemblProtists"/>
</dbReference>
<gene>
    <name evidence="7" type="ORF">DICPUDRAFT_4417</name>
</gene>
<dbReference type="InParanoid" id="F0ZVK5"/>
<dbReference type="GO" id="GO:0031267">
    <property type="term" value="F:small GTPase binding"/>
    <property type="evidence" value="ECO:0007669"/>
    <property type="project" value="EnsemblProtists"/>
</dbReference>
<dbReference type="eggNOG" id="KOG4407">
    <property type="taxonomic scope" value="Eukaryota"/>
</dbReference>
<feature type="compositionally biased region" description="Low complexity" evidence="3">
    <location>
        <begin position="128"/>
        <end position="156"/>
    </location>
</feature>
<dbReference type="GO" id="GO:0061118">
    <property type="term" value="P:regulation of positive chemotaxis to cAMP"/>
    <property type="evidence" value="ECO:0007669"/>
    <property type="project" value="EnsemblProtists"/>
</dbReference>
<dbReference type="GO" id="GO:0001965">
    <property type="term" value="F:G-protein alpha-subunit binding"/>
    <property type="evidence" value="ECO:0007669"/>
    <property type="project" value="EnsemblProtists"/>
</dbReference>
<evidence type="ECO:0000259" key="4">
    <source>
        <dbReference type="PROSITE" id="PS50009"/>
    </source>
</evidence>
<dbReference type="Pfam" id="PF00617">
    <property type="entry name" value="RasGEF"/>
    <property type="match status" value="1"/>
</dbReference>
<feature type="compositionally biased region" description="Polar residues" evidence="3">
    <location>
        <begin position="473"/>
        <end position="484"/>
    </location>
</feature>
<feature type="compositionally biased region" description="Low complexity" evidence="3">
    <location>
        <begin position="255"/>
        <end position="277"/>
    </location>
</feature>
<feature type="region of interest" description="Disordered" evidence="3">
    <location>
        <begin position="1325"/>
        <end position="1348"/>
    </location>
</feature>
<dbReference type="Gene3D" id="1.10.555.10">
    <property type="entry name" value="Rho GTPase activation protein"/>
    <property type="match status" value="1"/>
</dbReference>
<feature type="domain" description="Rho-GAP" evidence="6">
    <location>
        <begin position="550"/>
        <end position="739"/>
    </location>
</feature>
<feature type="compositionally biased region" description="Basic and acidic residues" evidence="3">
    <location>
        <begin position="437"/>
        <end position="449"/>
    </location>
</feature>
<protein>
    <recommendedName>
        <fullName evidence="9">Ras-GEF domain-containing protein</fullName>
    </recommendedName>
</protein>
<dbReference type="InterPro" id="IPR023578">
    <property type="entry name" value="Ras_GEF_dom_sf"/>
</dbReference>
<dbReference type="Pfam" id="PF00620">
    <property type="entry name" value="RhoGAP"/>
    <property type="match status" value="1"/>
</dbReference>
<proteinExistence type="predicted"/>
<dbReference type="GO" id="GO:0032486">
    <property type="term" value="P:Rap protein signal transduction"/>
    <property type="evidence" value="ECO:0007669"/>
    <property type="project" value="EnsemblProtists"/>
</dbReference>
<dbReference type="GO" id="GO:0070687">
    <property type="term" value="C:macropinocytic cup cytoskeleton"/>
    <property type="evidence" value="ECO:0007669"/>
    <property type="project" value="EnsemblProtists"/>
</dbReference>
<evidence type="ECO:0000259" key="6">
    <source>
        <dbReference type="PROSITE" id="PS50238"/>
    </source>
</evidence>
<keyword evidence="8" id="KW-1185">Reference proteome</keyword>
<dbReference type="SUPFAM" id="SSF48350">
    <property type="entry name" value="GTPase activation domain, GAP"/>
    <property type="match status" value="1"/>
</dbReference>
<evidence type="ECO:0000313" key="8">
    <source>
        <dbReference type="Proteomes" id="UP000001064"/>
    </source>
</evidence>
<dbReference type="VEuPathDB" id="AmoebaDB:DICPUDRAFT_4417"/>
<dbReference type="GO" id="GO:0060097">
    <property type="term" value="P:cytoskeletal rearrangement involved in phagocytosis, engulfment"/>
    <property type="evidence" value="ECO:0007669"/>
    <property type="project" value="EnsemblProtists"/>
</dbReference>
<dbReference type="CDD" id="cd00159">
    <property type="entry name" value="RhoGAP"/>
    <property type="match status" value="1"/>
</dbReference>
<dbReference type="CDD" id="cd06224">
    <property type="entry name" value="REM"/>
    <property type="match status" value="1"/>
</dbReference>
<organism evidence="7 8">
    <name type="scientific">Dictyostelium purpureum</name>
    <name type="common">Slime mold</name>
    <dbReference type="NCBI Taxonomy" id="5786"/>
    <lineage>
        <taxon>Eukaryota</taxon>
        <taxon>Amoebozoa</taxon>
        <taxon>Evosea</taxon>
        <taxon>Eumycetozoa</taxon>
        <taxon>Dictyostelia</taxon>
        <taxon>Dictyosteliales</taxon>
        <taxon>Dictyosteliaceae</taxon>
        <taxon>Dictyostelium</taxon>
    </lineage>
</organism>
<dbReference type="GeneID" id="10507625"/>
<accession>F0ZVK5</accession>
<dbReference type="SUPFAM" id="SSF48366">
    <property type="entry name" value="Ras GEF"/>
    <property type="match status" value="1"/>
</dbReference>
<dbReference type="GO" id="GO:0008603">
    <property type="term" value="F:cAMP-dependent protein kinase regulator activity"/>
    <property type="evidence" value="ECO:0007669"/>
    <property type="project" value="EnsemblProtists"/>
</dbReference>
<dbReference type="PANTHER" id="PTHR23113">
    <property type="entry name" value="GUANINE NUCLEOTIDE EXCHANGE FACTOR"/>
    <property type="match status" value="1"/>
</dbReference>
<dbReference type="KEGG" id="dpp:DICPUDRAFT_4417"/>
<dbReference type="PANTHER" id="PTHR23113:SF368">
    <property type="entry name" value="CELL DIVISION CONTROL PROTEIN 25"/>
    <property type="match status" value="1"/>
</dbReference>
<dbReference type="InterPro" id="IPR000651">
    <property type="entry name" value="Ras-like_Gua-exchang_fac_N"/>
</dbReference>
<feature type="compositionally biased region" description="Low complexity" evidence="3">
    <location>
        <begin position="330"/>
        <end position="343"/>
    </location>
</feature>
<feature type="compositionally biased region" description="Polar residues" evidence="3">
    <location>
        <begin position="390"/>
        <end position="418"/>
    </location>
</feature>
<feature type="domain" description="Ras-GEF" evidence="4">
    <location>
        <begin position="908"/>
        <end position="1145"/>
    </location>
</feature>
<dbReference type="eggNOG" id="KOG3417">
    <property type="taxonomic scope" value="Eukaryota"/>
</dbReference>
<evidence type="ECO:0000256" key="3">
    <source>
        <dbReference type="SAM" id="MobiDB-lite"/>
    </source>
</evidence>
<evidence type="ECO:0000313" key="7">
    <source>
        <dbReference type="EMBL" id="EGC32027.1"/>
    </source>
</evidence>
<feature type="compositionally biased region" description="Polar residues" evidence="3">
    <location>
        <begin position="344"/>
        <end position="355"/>
    </location>
</feature>
<dbReference type="GO" id="GO:0007265">
    <property type="term" value="P:Ras protein signal transduction"/>
    <property type="evidence" value="ECO:0000318"/>
    <property type="project" value="GO_Central"/>
</dbReference>
<evidence type="ECO:0000256" key="1">
    <source>
        <dbReference type="ARBA" id="ARBA00022658"/>
    </source>
</evidence>
<dbReference type="GO" id="GO:0030837">
    <property type="term" value="P:negative regulation of actin filament polymerization"/>
    <property type="evidence" value="ECO:0007669"/>
    <property type="project" value="EnsemblProtists"/>
</dbReference>
<feature type="compositionally biased region" description="Acidic residues" evidence="3">
    <location>
        <begin position="284"/>
        <end position="314"/>
    </location>
</feature>
<sequence length="1433" mass="160325">MADINSESFSALNFWKSVEKKNISTNFGSKQQVVAPKKKIQPIPLLAPAPPPPPEDLIKDATTKGEWDEQNVTEAFGFWKQKAVQLQVETERYNARRSARQTIDLTNILRKSTSSDLLLKPPTTPTASHLDSITPSDSSSPTSPKESLSPSISSPPVTAEDFGTKITTTTTTTTTHTVNDNNVKVETTITNTTANVILPNSISTSTTNESLQANQLEIKFGGETIAVVDDFDKQTPRDYRRSRSISCEIIPKINSSGGIQSSPQPQVSSISQPQQHQEQPIKDDESDSSEEESSSSDEESDEIESDEESGELEVDVSTPRNDAVGSGDESTPVVSSTSSTTVVQQESLSPDQASNTTLMATTTTTTKVESTSLADNSTTTNTTNITSGSVATQQTPVTVSNQHATAPSSPSSQRASVQATNTAPASITSSNSSSSEKLNRPTGKKDPAKKSIGATLTRTVTKTFIRDSKENNKVPSTGASSASGTPKKEKAKLTKSEKDRIKQEKSAQKKKDKEEKKQQKTNKKQLTKNLSSTDIKKGVPEYSPYRIYGVKLTQLVLSNDGDLPAILTQTITVLSNSNNLDVNAIFSGAENEPAVKEYRRKSDFDRVDFSIINDPRIVAGLLILFFAELPQPLFNSKFFNDLVEVHDITNQQVKLNDIKYLINSLSQLRRSLLQILVTFFTSKYINNNPVVNRAQAISTIAAAFGPQFFRSTDPKLKNQFKSISEETLRLIIDNYVFLFEKTNEPDIKYKNSDGKMIISEGSIDKLIEKATDYYYPYNEKYFSLTFFITHLYFIQPSELVDKLIALYKENHDTETKKKWKKQRSSKKANCISEAVKLWVDYCYKEMREDKELSKKILKGFPHLESQLSSRLNHKSTLDFLRLKRPHNRTRSASFSETFLSAGSKDQLSAVEIAEQCTLVDYDLFTNVRLSDWVRLMQGSVDPSTAPSLSQALKKSTIWTQWAMGEILSTEDKNQRVAIINLLVDVALNCKDLANFNTAISIHNALTNHHIKRLTQTWDAVPKETLNKIQQLEQSLTLWLKPESHNPFAAICQSINSACVPHFSILRTILSQIDQKTPTTIDDGNGNEFINVEKLRSIFSIVVEIQRLQTQRNYTMKPTKLFIQLQDITTVSLDELADLSLKCEPPVSKAKKYNAPETVDEDWRIKISKTFNKTLITSSVGIDLPRLASSFTFKSADGIDNPINHGNKIQDIFNVLLSLAKIQDQDSNIDDATPLLEDSVKEKFSQYIPMSTDPDSDFKRELLKFLDEVCGSDNSKLVRILKCCNQAIIAPVIIEITLNIAKGIPFMDAGGWRILISQYINNNNNNVTLENENDKKDVSKEDSSSESKQQQLFIRHYKKQRSRSAQSKDFFEFEWFIQLNLDQECKNIKSFDLKISSLVFSTDTTPSIRDSLLESFKNYLLSPDCVQYINFNDN</sequence>
<dbReference type="InterPro" id="IPR008936">
    <property type="entry name" value="Rho_GTPase_activation_prot"/>
</dbReference>
<reference evidence="8" key="1">
    <citation type="journal article" date="2011" name="Genome Biol.">
        <title>Comparative genomics of the social amoebae Dictyostelium discoideum and Dictyostelium purpureum.</title>
        <authorList>
            <consortium name="US DOE Joint Genome Institute (JGI-PGF)"/>
            <person name="Sucgang R."/>
            <person name="Kuo A."/>
            <person name="Tian X."/>
            <person name="Salerno W."/>
            <person name="Parikh A."/>
            <person name="Feasley C.L."/>
            <person name="Dalin E."/>
            <person name="Tu H."/>
            <person name="Huang E."/>
            <person name="Barry K."/>
            <person name="Lindquist E."/>
            <person name="Shapiro H."/>
            <person name="Bruce D."/>
            <person name="Schmutz J."/>
            <person name="Salamov A."/>
            <person name="Fey P."/>
            <person name="Gaudet P."/>
            <person name="Anjard C."/>
            <person name="Babu M.M."/>
            <person name="Basu S."/>
            <person name="Bushmanova Y."/>
            <person name="van der Wel H."/>
            <person name="Katoh-Kurasawa M."/>
            <person name="Dinh C."/>
            <person name="Coutinho P.M."/>
            <person name="Saito T."/>
            <person name="Elias M."/>
            <person name="Schaap P."/>
            <person name="Kay R.R."/>
            <person name="Henrissat B."/>
            <person name="Eichinger L."/>
            <person name="Rivero F."/>
            <person name="Putnam N.H."/>
            <person name="West C.M."/>
            <person name="Loomis W.F."/>
            <person name="Chisholm R.L."/>
            <person name="Shaulsky G."/>
            <person name="Strassmann J.E."/>
            <person name="Queller D.C."/>
            <person name="Kuspa A."/>
            <person name="Grigoriev I.V."/>
        </authorList>
    </citation>
    <scope>NUCLEOTIDE SEQUENCE [LARGE SCALE GENOMIC DNA]</scope>
    <source>
        <strain evidence="8">QSDP1</strain>
    </source>
</reference>